<sequence length="130" mass="14198">MPAILIHGVPDTHHVWDGVREHLTRSDVEAWDLPGGRSRGRDHARQHSQAVPLLIDGRCGVGTGSRGPGRTLPGVLGAFDPVCPVEFGEKMAASVRPTRFLRLDSSHWTPIQKPVEVAAAVEEHWSSFRG</sequence>
<organism evidence="1 2">
    <name type="scientific">Streptomyces rameus</name>
    <dbReference type="NCBI Taxonomy" id="68261"/>
    <lineage>
        <taxon>Bacteria</taxon>
        <taxon>Bacillati</taxon>
        <taxon>Actinomycetota</taxon>
        <taxon>Actinomycetes</taxon>
        <taxon>Kitasatosporales</taxon>
        <taxon>Streptomycetaceae</taxon>
        <taxon>Streptomyces</taxon>
    </lineage>
</organism>
<accession>A0ABP6MVI7</accession>
<evidence type="ECO:0008006" key="3">
    <source>
        <dbReference type="Google" id="ProtNLM"/>
    </source>
</evidence>
<gene>
    <name evidence="1" type="ORF">GCM10010521_12470</name>
</gene>
<proteinExistence type="predicted"/>
<dbReference type="SUPFAM" id="SSF53474">
    <property type="entry name" value="alpha/beta-Hydrolases"/>
    <property type="match status" value="1"/>
</dbReference>
<keyword evidence="2" id="KW-1185">Reference proteome</keyword>
<evidence type="ECO:0000313" key="2">
    <source>
        <dbReference type="Proteomes" id="UP001500893"/>
    </source>
</evidence>
<evidence type="ECO:0000313" key="1">
    <source>
        <dbReference type="EMBL" id="GAA3127527.1"/>
    </source>
</evidence>
<comment type="caution">
    <text evidence="1">The sequence shown here is derived from an EMBL/GenBank/DDBJ whole genome shotgun (WGS) entry which is preliminary data.</text>
</comment>
<protein>
    <recommendedName>
        <fullName evidence="3">AB hydrolase-1 domain-containing protein</fullName>
    </recommendedName>
</protein>
<dbReference type="InterPro" id="IPR029058">
    <property type="entry name" value="AB_hydrolase_fold"/>
</dbReference>
<dbReference type="Gene3D" id="3.40.50.1820">
    <property type="entry name" value="alpha/beta hydrolase"/>
    <property type="match status" value="1"/>
</dbReference>
<name>A0ABP6MVI7_9ACTN</name>
<dbReference type="Proteomes" id="UP001500893">
    <property type="component" value="Unassembled WGS sequence"/>
</dbReference>
<reference evidence="2" key="1">
    <citation type="journal article" date="2019" name="Int. J. Syst. Evol. Microbiol.">
        <title>The Global Catalogue of Microorganisms (GCM) 10K type strain sequencing project: providing services to taxonomists for standard genome sequencing and annotation.</title>
        <authorList>
            <consortium name="The Broad Institute Genomics Platform"/>
            <consortium name="The Broad Institute Genome Sequencing Center for Infectious Disease"/>
            <person name="Wu L."/>
            <person name="Ma J."/>
        </authorList>
    </citation>
    <scope>NUCLEOTIDE SEQUENCE [LARGE SCALE GENOMIC DNA]</scope>
    <source>
        <strain evidence="2">JCM 11574</strain>
    </source>
</reference>
<dbReference type="EMBL" id="BAAAVM010000013">
    <property type="protein sequence ID" value="GAA3127527.1"/>
    <property type="molecule type" value="Genomic_DNA"/>
</dbReference>